<dbReference type="GO" id="GO:0006508">
    <property type="term" value="P:proteolysis"/>
    <property type="evidence" value="ECO:0007669"/>
    <property type="project" value="TreeGrafter"/>
</dbReference>
<dbReference type="InterPro" id="IPR010294">
    <property type="entry name" value="ADAMTS_spacer1"/>
</dbReference>
<keyword evidence="2" id="KW-0964">Secreted</keyword>
<dbReference type="EMBL" id="FR915218">
    <property type="protein sequence ID" value="CDQ93456.1"/>
    <property type="molecule type" value="Genomic_DNA"/>
</dbReference>
<evidence type="ECO:0000313" key="5">
    <source>
        <dbReference type="Proteomes" id="UP000193380"/>
    </source>
</evidence>
<comment type="subcellular location">
    <subcellularLocation>
        <location evidence="1">Secreted</location>
    </subcellularLocation>
</comment>
<evidence type="ECO:0000256" key="1">
    <source>
        <dbReference type="ARBA" id="ARBA00004613"/>
    </source>
</evidence>
<dbReference type="Gene3D" id="2.20.100.10">
    <property type="entry name" value="Thrombospondin type-1 (TSP1) repeat"/>
    <property type="match status" value="1"/>
</dbReference>
<dbReference type="PaxDb" id="8022-A0A060YNZ6"/>
<proteinExistence type="predicted"/>
<dbReference type="Gene3D" id="2.60.120.830">
    <property type="match status" value="1"/>
</dbReference>
<dbReference type="InterPro" id="IPR036383">
    <property type="entry name" value="TSP1_rpt_sf"/>
</dbReference>
<dbReference type="PANTHER" id="PTHR13723:SF158">
    <property type="entry name" value="A DISINTEGRIN AND METALLOPROTEINASE WITH THROMBOSPONDIN MOTIFS 3"/>
    <property type="match status" value="1"/>
</dbReference>
<dbReference type="GO" id="GO:0030198">
    <property type="term" value="P:extracellular matrix organization"/>
    <property type="evidence" value="ECO:0007669"/>
    <property type="project" value="TreeGrafter"/>
</dbReference>
<dbReference type="PANTHER" id="PTHR13723">
    <property type="entry name" value="ADAMTS A DISINTEGRIN AND METALLOPROTEASE WITH THROMBOSPONDIN MOTIFS PROTEASE"/>
    <property type="match status" value="1"/>
</dbReference>
<dbReference type="InterPro" id="IPR000884">
    <property type="entry name" value="TSP1_rpt"/>
</dbReference>
<accession>A0A060YNZ6</accession>
<dbReference type="PROSITE" id="PS50092">
    <property type="entry name" value="TSP1"/>
    <property type="match status" value="1"/>
</dbReference>
<dbReference type="Pfam" id="PF05986">
    <property type="entry name" value="ADAMTS_spacer1"/>
    <property type="match status" value="1"/>
</dbReference>
<feature type="non-terminal residue" evidence="4">
    <location>
        <position position="1"/>
    </location>
</feature>
<dbReference type="GO" id="GO:0005576">
    <property type="term" value="C:extracellular region"/>
    <property type="evidence" value="ECO:0007669"/>
    <property type="project" value="UniProtKB-SubCell"/>
</dbReference>
<dbReference type="GO" id="GO:0004222">
    <property type="term" value="F:metalloendopeptidase activity"/>
    <property type="evidence" value="ECO:0007669"/>
    <property type="project" value="TreeGrafter"/>
</dbReference>
<evidence type="ECO:0000256" key="2">
    <source>
        <dbReference type="ARBA" id="ARBA00022525"/>
    </source>
</evidence>
<evidence type="ECO:0000259" key="3">
    <source>
        <dbReference type="Pfam" id="PF05986"/>
    </source>
</evidence>
<organism evidence="4 5">
    <name type="scientific">Oncorhynchus mykiss</name>
    <name type="common">Rainbow trout</name>
    <name type="synonym">Salmo gairdneri</name>
    <dbReference type="NCBI Taxonomy" id="8022"/>
    <lineage>
        <taxon>Eukaryota</taxon>
        <taxon>Metazoa</taxon>
        <taxon>Chordata</taxon>
        <taxon>Craniata</taxon>
        <taxon>Vertebrata</taxon>
        <taxon>Euteleostomi</taxon>
        <taxon>Actinopterygii</taxon>
        <taxon>Neopterygii</taxon>
        <taxon>Teleostei</taxon>
        <taxon>Protacanthopterygii</taxon>
        <taxon>Salmoniformes</taxon>
        <taxon>Salmonidae</taxon>
        <taxon>Salmoninae</taxon>
        <taxon>Oncorhynchus</taxon>
    </lineage>
</organism>
<reference evidence="4" key="1">
    <citation type="journal article" date="2014" name="Nat. Commun.">
        <title>The rainbow trout genome provides novel insights into evolution after whole-genome duplication in vertebrates.</title>
        <authorList>
            <person name="Berthelot C."/>
            <person name="Brunet F."/>
            <person name="Chalopin D."/>
            <person name="Juanchich A."/>
            <person name="Bernard M."/>
            <person name="Noel B."/>
            <person name="Bento P."/>
            <person name="Da Silva C."/>
            <person name="Labadie K."/>
            <person name="Alberti A."/>
            <person name="Aury J.M."/>
            <person name="Louis A."/>
            <person name="Dehais P."/>
            <person name="Bardou P."/>
            <person name="Montfort J."/>
            <person name="Klopp C."/>
            <person name="Cabau C."/>
            <person name="Gaspin C."/>
            <person name="Thorgaard G.H."/>
            <person name="Boussaha M."/>
            <person name="Quillet E."/>
            <person name="Guyomard R."/>
            <person name="Galiana D."/>
            <person name="Bobe J."/>
            <person name="Volff J.N."/>
            <person name="Genet C."/>
            <person name="Wincker P."/>
            <person name="Jaillon O."/>
            <person name="Roest Crollius H."/>
            <person name="Guiguen Y."/>
        </authorList>
    </citation>
    <scope>NUCLEOTIDE SEQUENCE [LARGE SCALE GENOMIC DNA]</scope>
</reference>
<dbReference type="AlphaFoldDB" id="A0A060YNZ6"/>
<protein>
    <recommendedName>
        <fullName evidence="3">ADAMTS/ADAMTS-like Spacer 1 domain-containing protein</fullName>
    </recommendedName>
</protein>
<reference evidence="4" key="2">
    <citation type="submission" date="2014-03" db="EMBL/GenBank/DDBJ databases">
        <authorList>
            <person name="Genoscope - CEA"/>
        </authorList>
    </citation>
    <scope>NUCLEOTIDE SEQUENCE</scope>
</reference>
<sequence length="220" mass="25325">ISKQLTCCFFLFEGKTRGAFTLPKGARNVYLNETEDFRNVLGFLKMFLIPPGARHVIIQEHEASPQMLAIKNQVTGRYILNGRGEEARSRSFIDLGVEWDYIIEDDEETLYTDGPLHDAVVVLIIPQDNKTRSTLMYKYIIHEDSVPVNNNNVIQEDTYEWALKSWSQCSRPCSGGFQYTKYGCRKKGDSKMVHRGYCDVSKKPKPIRRMCNLQDCTQPQ</sequence>
<dbReference type="SUPFAM" id="SSF82895">
    <property type="entry name" value="TSP-1 type 1 repeat"/>
    <property type="match status" value="1"/>
</dbReference>
<dbReference type="GO" id="GO:0031012">
    <property type="term" value="C:extracellular matrix"/>
    <property type="evidence" value="ECO:0007669"/>
    <property type="project" value="TreeGrafter"/>
</dbReference>
<evidence type="ECO:0000313" key="4">
    <source>
        <dbReference type="EMBL" id="CDQ93456.1"/>
    </source>
</evidence>
<dbReference type="STRING" id="8022.A0A060YNZ6"/>
<dbReference type="Pfam" id="PF19030">
    <property type="entry name" value="TSP1_ADAMTS"/>
    <property type="match status" value="1"/>
</dbReference>
<name>A0A060YNZ6_ONCMY</name>
<feature type="domain" description="ADAMTS/ADAMTS-like Spacer 1" evidence="3">
    <location>
        <begin position="42"/>
        <end position="142"/>
    </location>
</feature>
<dbReference type="Proteomes" id="UP000193380">
    <property type="component" value="Unassembled WGS sequence"/>
</dbReference>
<gene>
    <name evidence="4" type="ORF">GSONMT00052273001</name>
</gene>
<dbReference type="InterPro" id="IPR050439">
    <property type="entry name" value="ADAMTS_ADAMTS-like"/>
</dbReference>